<dbReference type="SUPFAM" id="SSF47413">
    <property type="entry name" value="lambda repressor-like DNA-binding domains"/>
    <property type="match status" value="1"/>
</dbReference>
<dbReference type="AlphaFoldDB" id="A0A5D4S2N7"/>
<dbReference type="GO" id="GO:0003677">
    <property type="term" value="F:DNA binding"/>
    <property type="evidence" value="ECO:0007669"/>
    <property type="project" value="InterPro"/>
</dbReference>
<comment type="caution">
    <text evidence="1">The sequence shown here is derived from an EMBL/GenBank/DDBJ whole genome shotgun (WGS) entry which is preliminary data.</text>
</comment>
<dbReference type="EMBL" id="VTEQ01000001">
    <property type="protein sequence ID" value="TYS56418.1"/>
    <property type="molecule type" value="Genomic_DNA"/>
</dbReference>
<dbReference type="Proteomes" id="UP000322997">
    <property type="component" value="Unassembled WGS sequence"/>
</dbReference>
<dbReference type="InterPro" id="IPR010982">
    <property type="entry name" value="Lambda_DNA-bd_dom_sf"/>
</dbReference>
<dbReference type="InterPro" id="IPR001387">
    <property type="entry name" value="Cro/C1-type_HTH"/>
</dbReference>
<accession>A0A5D4S2N7</accession>
<name>A0A5D4S2N7_9BACI</name>
<evidence type="ECO:0000313" key="1">
    <source>
        <dbReference type="EMBL" id="TYS56418.1"/>
    </source>
</evidence>
<protein>
    <submittedName>
        <fullName evidence="1">Helix-turn-helix transcriptional regulator</fullName>
    </submittedName>
</protein>
<gene>
    <name evidence="1" type="ORF">FZC83_02250</name>
</gene>
<dbReference type="RefSeq" id="WP_148984451.1">
    <property type="nucleotide sequence ID" value="NZ_JBNILK010000001.1"/>
</dbReference>
<reference evidence="1 2" key="1">
    <citation type="submission" date="2019-08" db="EMBL/GenBank/DDBJ databases">
        <title>Bacillus genomes from the desert of Cuatro Cienegas, Coahuila.</title>
        <authorList>
            <person name="Olmedo-Alvarez G."/>
        </authorList>
    </citation>
    <scope>NUCLEOTIDE SEQUENCE [LARGE SCALE GENOMIC DNA]</scope>
    <source>
        <strain evidence="1 2">CH108_3D</strain>
    </source>
</reference>
<dbReference type="CDD" id="cd00093">
    <property type="entry name" value="HTH_XRE"/>
    <property type="match status" value="1"/>
</dbReference>
<proteinExistence type="predicted"/>
<organism evidence="1 2">
    <name type="scientific">Rossellomorea marisflavi</name>
    <dbReference type="NCBI Taxonomy" id="189381"/>
    <lineage>
        <taxon>Bacteria</taxon>
        <taxon>Bacillati</taxon>
        <taxon>Bacillota</taxon>
        <taxon>Bacilli</taxon>
        <taxon>Bacillales</taxon>
        <taxon>Bacillaceae</taxon>
        <taxon>Rossellomorea</taxon>
    </lineage>
</organism>
<evidence type="ECO:0000313" key="2">
    <source>
        <dbReference type="Proteomes" id="UP000322997"/>
    </source>
</evidence>
<sequence length="57" mass="6836">MLTGKQLKIQRIIKDIKAIEVSQYLDIHKSYFSKLENEVQKIPQHVYEKWSEYLGIN</sequence>